<evidence type="ECO:0000313" key="2">
    <source>
        <dbReference type="Proteomes" id="UP001220610"/>
    </source>
</evidence>
<sequence length="113" mass="13318">MEWLDSPAAKTDHPTLPISDISTQKYQHETLLKECYAFIIYFTEKTNIVEDFDLFGDEPYKEDDWDFDEEVEAFANVGMHYENAKIREILAECEKRKSGVDFEESQYNMDQSV</sequence>
<organism evidence="1 2">
    <name type="scientific">Candidatus Pseudobacter hemicellulosilyticus</name>
    <dbReference type="NCBI Taxonomy" id="3121375"/>
    <lineage>
        <taxon>Bacteria</taxon>
        <taxon>Pseudomonadati</taxon>
        <taxon>Bacteroidota</taxon>
        <taxon>Chitinophagia</taxon>
        <taxon>Chitinophagales</taxon>
        <taxon>Chitinophagaceae</taxon>
        <taxon>Pseudobacter</taxon>
    </lineage>
</organism>
<accession>A0AAJ5WU24</accession>
<dbReference type="EMBL" id="CP119311">
    <property type="protein sequence ID" value="WEK36164.1"/>
    <property type="molecule type" value="Genomic_DNA"/>
</dbReference>
<reference evidence="1" key="1">
    <citation type="submission" date="2023-03" db="EMBL/GenBank/DDBJ databases">
        <title>Andean soil-derived lignocellulolytic bacterial consortium as a source of novel taxa and putative plastic-active enzymes.</title>
        <authorList>
            <person name="Diaz-Garcia L."/>
            <person name="Chuvochina M."/>
            <person name="Feuerriegel G."/>
            <person name="Bunk B."/>
            <person name="Sproer C."/>
            <person name="Streit W.R."/>
            <person name="Rodriguez L.M."/>
            <person name="Overmann J."/>
            <person name="Jimenez D.J."/>
        </authorList>
    </citation>
    <scope>NUCLEOTIDE SEQUENCE</scope>
    <source>
        <strain evidence="1">MAG 7</strain>
    </source>
</reference>
<protein>
    <submittedName>
        <fullName evidence="1">Uncharacterized protein</fullName>
    </submittedName>
</protein>
<evidence type="ECO:0000313" key="1">
    <source>
        <dbReference type="EMBL" id="WEK36164.1"/>
    </source>
</evidence>
<gene>
    <name evidence="1" type="ORF">P0Y53_01505</name>
</gene>
<dbReference type="Proteomes" id="UP001220610">
    <property type="component" value="Chromosome"/>
</dbReference>
<proteinExistence type="predicted"/>
<name>A0AAJ5WU24_9BACT</name>
<dbReference type="AlphaFoldDB" id="A0AAJ5WU24"/>